<gene>
    <name evidence="1" type="ORF">SVUK_LOCUS21001</name>
</gene>
<dbReference type="AlphaFoldDB" id="A0A3P7JY14"/>
<proteinExistence type="predicted"/>
<dbReference type="OrthoDB" id="10555858at2759"/>
<dbReference type="EMBL" id="UYYB01148528">
    <property type="protein sequence ID" value="VDM86003.1"/>
    <property type="molecule type" value="Genomic_DNA"/>
</dbReference>
<evidence type="ECO:0000313" key="1">
    <source>
        <dbReference type="EMBL" id="VDM86003.1"/>
    </source>
</evidence>
<protein>
    <submittedName>
        <fullName evidence="1">Uncharacterized protein</fullName>
    </submittedName>
</protein>
<reference evidence="1 2" key="1">
    <citation type="submission" date="2018-11" db="EMBL/GenBank/DDBJ databases">
        <authorList>
            <consortium name="Pathogen Informatics"/>
        </authorList>
    </citation>
    <scope>NUCLEOTIDE SEQUENCE [LARGE SCALE GENOMIC DNA]</scope>
</reference>
<name>A0A3P7JY14_STRVU</name>
<dbReference type="Proteomes" id="UP000270094">
    <property type="component" value="Unassembled WGS sequence"/>
</dbReference>
<accession>A0A3P7JY14</accession>
<evidence type="ECO:0000313" key="2">
    <source>
        <dbReference type="Proteomes" id="UP000270094"/>
    </source>
</evidence>
<sequence>MIENLVCSYEQENIPSAFQPNVSVTECDEVLVDSEALRRLRVYLNFVFNNKTFDEQGIEDAVSIFIKARTPASSILCDGLCDILCATYDIDHAALFPLFKFISKVGCLF</sequence>
<keyword evidence="2" id="KW-1185">Reference proteome</keyword>
<organism evidence="1 2">
    <name type="scientific">Strongylus vulgaris</name>
    <name type="common">Blood worm</name>
    <dbReference type="NCBI Taxonomy" id="40348"/>
    <lineage>
        <taxon>Eukaryota</taxon>
        <taxon>Metazoa</taxon>
        <taxon>Ecdysozoa</taxon>
        <taxon>Nematoda</taxon>
        <taxon>Chromadorea</taxon>
        <taxon>Rhabditida</taxon>
        <taxon>Rhabditina</taxon>
        <taxon>Rhabditomorpha</taxon>
        <taxon>Strongyloidea</taxon>
        <taxon>Strongylidae</taxon>
        <taxon>Strongylus</taxon>
    </lineage>
</organism>